<feature type="domain" description="CRISPR system endoribonuclease Csx1 CARF" evidence="2">
    <location>
        <begin position="3"/>
        <end position="198"/>
    </location>
</feature>
<dbReference type="Proteomes" id="UP001529235">
    <property type="component" value="Unassembled WGS sequence"/>
</dbReference>
<organism evidence="3 4">
    <name type="scientific">Ignisphaera cupida</name>
    <dbReference type="NCBI Taxonomy" id="3050454"/>
    <lineage>
        <taxon>Archaea</taxon>
        <taxon>Thermoproteota</taxon>
        <taxon>Thermoprotei</taxon>
        <taxon>Desulfurococcales</taxon>
        <taxon>Desulfurococcaceae</taxon>
        <taxon>Ignisphaera</taxon>
    </lineage>
</organism>
<dbReference type="Pfam" id="PF09455">
    <property type="entry name" value="Csx1_HEPN"/>
    <property type="match status" value="1"/>
</dbReference>
<dbReference type="SUPFAM" id="SSF160980">
    <property type="entry name" value="SSO1389-like"/>
    <property type="match status" value="1"/>
</dbReference>
<dbReference type="PANTHER" id="PTHR37169">
    <property type="entry name" value="CRISPR SYSTEM ENDORIBONUCLEASE CSX1-RELATED"/>
    <property type="match status" value="1"/>
</dbReference>
<reference evidence="3 4" key="1">
    <citation type="submission" date="2023-05" db="EMBL/GenBank/DDBJ databases">
        <title>A new hyperthermophilic archaea 'Ignisphaera cupida' sp. nov. and description of the family 'Ignisphaeraceae' fam. nov.</title>
        <authorList>
            <person name="Podosokorskaya O.A."/>
            <person name="Elcheninov A.G."/>
            <person name="Klukina A."/>
            <person name="Merkel A.Y."/>
        </authorList>
    </citation>
    <scope>NUCLEOTIDE SEQUENCE [LARGE SCALE GENOMIC DNA]</scope>
    <source>
        <strain evidence="3 4">4213-co</strain>
    </source>
</reference>
<protein>
    <submittedName>
        <fullName evidence="3">CRISPR-associated CARF protein Csx1</fullName>
    </submittedName>
</protein>
<keyword evidence="4" id="KW-1185">Reference proteome</keyword>
<dbReference type="NCBIfam" id="TIGR02549">
    <property type="entry name" value="CRISPR_DxTHG"/>
    <property type="match status" value="1"/>
</dbReference>
<dbReference type="AlphaFoldDB" id="A0ABD4Z9Z8"/>
<dbReference type="InterPro" id="IPR013383">
    <property type="entry name" value="CRISPR-assoc_prot_DxTHG_CS"/>
</dbReference>
<dbReference type="Gene3D" id="1.10.3740.10">
    <property type="entry name" value="SSO1389-like domains"/>
    <property type="match status" value="1"/>
</dbReference>
<dbReference type="Gene3D" id="3.40.50.10640">
    <property type="entry name" value="SSO1389-like"/>
    <property type="match status" value="1"/>
</dbReference>
<dbReference type="Pfam" id="PF22230">
    <property type="entry name" value="Csx1_CARF"/>
    <property type="match status" value="1"/>
</dbReference>
<evidence type="ECO:0000259" key="2">
    <source>
        <dbReference type="Pfam" id="PF22230"/>
    </source>
</evidence>
<dbReference type="NCBIfam" id="TIGR01897">
    <property type="entry name" value="cas_MJ1666"/>
    <property type="match status" value="1"/>
</dbReference>
<gene>
    <name evidence="3" type="primary">csx1</name>
    <name evidence="3" type="ORF">QPL79_09125</name>
</gene>
<evidence type="ECO:0000259" key="1">
    <source>
        <dbReference type="Pfam" id="PF09455"/>
    </source>
</evidence>
<dbReference type="InterPro" id="IPR019016">
    <property type="entry name" value="Csx1-like_HEPN"/>
</dbReference>
<name>A0ABD4Z9Z8_9CREN</name>
<accession>A0ABD4Z9Z8</accession>
<evidence type="ECO:0000313" key="4">
    <source>
        <dbReference type="Proteomes" id="UP001529235"/>
    </source>
</evidence>
<comment type="caution">
    <text evidence="3">The sequence shown here is derived from an EMBL/GenBank/DDBJ whole genome shotgun (WGS) entry which is preliminary data.</text>
</comment>
<dbReference type="InterPro" id="IPR052875">
    <property type="entry name" value="CRISPR_assoc_ribonuclease"/>
</dbReference>
<dbReference type="InterPro" id="IPR027419">
    <property type="entry name" value="CRISPR-assoc_Csx1_C"/>
</dbReference>
<feature type="domain" description="CRISPR system endoribonuclease Csx1-like HEPN" evidence="1">
    <location>
        <begin position="387"/>
        <end position="460"/>
    </location>
</feature>
<dbReference type="InterPro" id="IPR053857">
    <property type="entry name" value="Csx1_CARF"/>
</dbReference>
<evidence type="ECO:0000313" key="3">
    <source>
        <dbReference type="EMBL" id="MDK6029524.1"/>
    </source>
</evidence>
<dbReference type="PANTHER" id="PTHR37169:SF1">
    <property type="entry name" value="CRISPR SYSTEM ENDORIBONUCLEASE CSX1"/>
    <property type="match status" value="1"/>
</dbReference>
<sequence length="476" mass="53961">MRLLVSVFGNPWRVYPDEFQWDVVEYVFDGEVLRSRTALPLLFKVVEPDAVLVVVQDSLIFGCGFNCYGDIVKSVEGVVKSFVESVCGECLNRVEVVVAPAIGTYKNSFRVEKNTSDRNVVTRFCGSLNDFYAYVLTSLYKTLKRFALSGKGEEIEIHLDLTHGVNYMPTMVYKAVRDVSSLLASVLNTSIHIYNSDPYVKNVTTRLNINKLYVEKSVLPPTIPINQIQINQIKKVLQLCKTCVNQSEYSSIGKEIGDENFKVIKILGDLEGIKRLLAFASSIVNGFPLLAFYTQLKTSFEEFFERLAEAHKSFIHVESRERGCEVIIRRRAEITKEGVEILKALMLADIVKNMKSDILAMQKNDLVPLEAIEKLASEETGLRWGEKTKALINTEIYAIKKAVNEMLKQGKKCSLLSEIIGVEETKDEESKKRNFYAHAGFRKEITKIYIENGKPYLKYTKDGLDEAIKHAIELLK</sequence>
<dbReference type="EMBL" id="JASNVW010000010">
    <property type="protein sequence ID" value="MDK6029524.1"/>
    <property type="molecule type" value="Genomic_DNA"/>
</dbReference>
<proteinExistence type="predicted"/>
<dbReference type="RefSeq" id="WP_285274511.1">
    <property type="nucleotide sequence ID" value="NZ_JASNVW010000010.1"/>
</dbReference>
<dbReference type="InterPro" id="IPR010171">
    <property type="entry name" value="CRISPR_Csx1"/>
</dbReference>